<sequence length="298" mass="31634">MAALSLSADGIEARVSTLGGRVLSLDWLGAGNGRVPILCAAAEGAGAKDRSAFPLVPFGNRLAENAFLFGGRLHRLAANTADPFYLHGDGWLAEWHILEAGTAALTLGFCQKAGPYRYAARQALAIEDGAIRLTLTVENRGKAPMPFGMGWHPFLPRTPQARLQLRARSFRTEEAGHLPGRTAPLPADLDFAGPAPLPERWVNNALEDWDGHARILWPERGAALAMVADPIFAHAFLFVPDRATLPGREWFCLEPMTHRAGAHGHADGGGLVALSPGEALSGALRLVPSALPSGIASS</sequence>
<dbReference type="AlphaFoldDB" id="A0A0P0Z3H7"/>
<dbReference type="SUPFAM" id="SSF74650">
    <property type="entry name" value="Galactose mutarotase-like"/>
    <property type="match status" value="1"/>
</dbReference>
<name>A0A0P0Z3H7_9HYPH</name>
<dbReference type="InterPro" id="IPR008183">
    <property type="entry name" value="Aldose_1/G6P_1-epimerase"/>
</dbReference>
<dbReference type="CDD" id="cd09021">
    <property type="entry name" value="Aldose_epim_Ec_YphB"/>
    <property type="match status" value="1"/>
</dbReference>
<evidence type="ECO:0000313" key="1">
    <source>
        <dbReference type="EMBL" id="BAT28600.1"/>
    </source>
</evidence>
<dbReference type="GO" id="GO:0030246">
    <property type="term" value="F:carbohydrate binding"/>
    <property type="evidence" value="ECO:0007669"/>
    <property type="project" value="InterPro"/>
</dbReference>
<dbReference type="EMBL" id="LC066377">
    <property type="protein sequence ID" value="BAT28600.1"/>
    <property type="molecule type" value="Genomic_DNA"/>
</dbReference>
<dbReference type="InterPro" id="IPR011013">
    <property type="entry name" value="Gal_mutarotase_sf_dom"/>
</dbReference>
<dbReference type="Pfam" id="PF01263">
    <property type="entry name" value="Aldose_epim"/>
    <property type="match status" value="1"/>
</dbReference>
<proteinExistence type="predicted"/>
<reference evidence="1" key="1">
    <citation type="journal article" date="2015" name="Proc. Natl. Acad. Sci. U.S.A.">
        <title>Bacterial clade with the ribosomal RNA operon on a small plasmid rather than the chromosome.</title>
        <authorList>
            <person name="Anda M."/>
            <person name="Ohtsubo Y."/>
            <person name="Okubo T."/>
            <person name="Sugawara M."/>
            <person name="Nagata Y."/>
            <person name="Tsuda M."/>
            <person name="Minamisawa K."/>
            <person name="Mitsui H."/>
        </authorList>
    </citation>
    <scope>NUCLEOTIDE SEQUENCE</scope>
    <source>
        <strain evidence="1">JCM 14755</strain>
    </source>
</reference>
<dbReference type="OrthoDB" id="9796517at2"/>
<dbReference type="GO" id="GO:0005975">
    <property type="term" value="P:carbohydrate metabolic process"/>
    <property type="evidence" value="ECO:0007669"/>
    <property type="project" value="InterPro"/>
</dbReference>
<dbReference type="GO" id="GO:0016853">
    <property type="term" value="F:isomerase activity"/>
    <property type="evidence" value="ECO:0007669"/>
    <property type="project" value="InterPro"/>
</dbReference>
<dbReference type="InterPro" id="IPR014718">
    <property type="entry name" value="GH-type_carb-bd"/>
</dbReference>
<dbReference type="RefSeq" id="WP_062225889.1">
    <property type="nucleotide sequence ID" value="NZ_BBWR01000002.1"/>
</dbReference>
<accession>A0A0P0Z3H7</accession>
<dbReference type="Gene3D" id="2.70.98.10">
    <property type="match status" value="1"/>
</dbReference>
<organism evidence="1">
    <name type="scientific">Aureimonas frigidaquae</name>
    <dbReference type="NCBI Taxonomy" id="424757"/>
    <lineage>
        <taxon>Bacteria</taxon>
        <taxon>Pseudomonadati</taxon>
        <taxon>Pseudomonadota</taxon>
        <taxon>Alphaproteobacteria</taxon>
        <taxon>Hyphomicrobiales</taxon>
        <taxon>Aurantimonadaceae</taxon>
        <taxon>Aureimonas</taxon>
    </lineage>
</organism>
<protein>
    <submittedName>
        <fullName evidence="1">Galactose mutarotase-like enzyme</fullName>
    </submittedName>
</protein>